<dbReference type="OrthoDB" id="634553at2"/>
<sequence length="252" mass="29513">MPYLKALLLLLLPLYFSCNTHTSKAEHSFYYWKSSYDWGDNWDLGWNARPDSVRKALGVQHFYLHYFDVDWSENLSMPVPEAEFASLESIGRLLEDCRYTPVVFITNRTFEQLPDSSCEWLAKRVADKINAFSDKLEISVIDRKTARIYDQLPSPIYTQQDSIKKIITAARERLNTEIQIDCDWTAGTREKYFHFLKALRHYYPDKILSATIRLYPYKYTKKMGVPPVDRGMLMCYNLGDIKDASTNIPFLI</sequence>
<organism evidence="1 2">
    <name type="scientific">Chitinophaga filiformis</name>
    <name type="common">Myxococcus filiformis</name>
    <name type="synonym">Flexibacter filiformis</name>
    <dbReference type="NCBI Taxonomy" id="104663"/>
    <lineage>
        <taxon>Bacteria</taxon>
        <taxon>Pseudomonadati</taxon>
        <taxon>Bacteroidota</taxon>
        <taxon>Chitinophagia</taxon>
        <taxon>Chitinophagales</taxon>
        <taxon>Chitinophagaceae</taxon>
        <taxon>Chitinophaga</taxon>
    </lineage>
</organism>
<dbReference type="EMBL" id="FNBN01000001">
    <property type="protein sequence ID" value="SDF10039.1"/>
    <property type="molecule type" value="Genomic_DNA"/>
</dbReference>
<dbReference type="RefSeq" id="WP_089828908.1">
    <property type="nucleotide sequence ID" value="NZ_FNBN01000001.1"/>
</dbReference>
<accession>A0A1G7ICG7</accession>
<reference evidence="1 2" key="1">
    <citation type="submission" date="2016-10" db="EMBL/GenBank/DDBJ databases">
        <authorList>
            <person name="de Groot N.N."/>
        </authorList>
    </citation>
    <scope>NUCLEOTIDE SEQUENCE [LARGE SCALE GENOMIC DNA]</scope>
    <source>
        <strain evidence="1 2">DSM 527</strain>
    </source>
</reference>
<dbReference type="AlphaFoldDB" id="A0A1G7ICG7"/>
<dbReference type="STRING" id="104663.SAMN04488121_101787"/>
<proteinExistence type="predicted"/>
<name>A0A1G7ICG7_CHIFI</name>
<evidence type="ECO:0000313" key="2">
    <source>
        <dbReference type="Proteomes" id="UP000199045"/>
    </source>
</evidence>
<evidence type="ECO:0000313" key="1">
    <source>
        <dbReference type="EMBL" id="SDF10039.1"/>
    </source>
</evidence>
<dbReference type="Proteomes" id="UP000199045">
    <property type="component" value="Unassembled WGS sequence"/>
</dbReference>
<gene>
    <name evidence="1" type="ORF">SAMN04488121_101787</name>
</gene>
<protein>
    <submittedName>
        <fullName evidence="1">Uncharacterized protein</fullName>
    </submittedName>
</protein>